<dbReference type="EMBL" id="JARBFT010000004">
    <property type="protein sequence ID" value="MDE1514652.1"/>
    <property type="molecule type" value="Genomic_DNA"/>
</dbReference>
<dbReference type="NCBIfam" id="TIGR00752">
    <property type="entry name" value="slp"/>
    <property type="match status" value="1"/>
</dbReference>
<dbReference type="Pfam" id="PF03843">
    <property type="entry name" value="Slp"/>
    <property type="match status" value="1"/>
</dbReference>
<dbReference type="PROSITE" id="PS51257">
    <property type="entry name" value="PROKAR_LIPOPROTEIN"/>
    <property type="match status" value="1"/>
</dbReference>
<dbReference type="InterPro" id="IPR004658">
    <property type="entry name" value="OMP_Slp"/>
</dbReference>
<evidence type="ECO:0000256" key="1">
    <source>
        <dbReference type="SAM" id="SignalP"/>
    </source>
</evidence>
<accession>A0ABT5V0N2</accession>
<reference evidence="2 3" key="1">
    <citation type="submission" date="2023-02" db="EMBL/GenBank/DDBJ databases">
        <title>Vibrio intestini sp. nov., a close relative of Vibrio cholerae isolated from the intestine of Healthy Culter dabryi.</title>
        <authorList>
            <person name="Wu N."/>
        </authorList>
    </citation>
    <scope>NUCLEOTIDE SEQUENCE [LARGE SCALE GENOMIC DNA]</scope>
    <source>
        <strain evidence="2 3">DSL-7</strain>
    </source>
</reference>
<gene>
    <name evidence="2" type="ORF">PUN32_06450</name>
</gene>
<feature type="signal peptide" evidence="1">
    <location>
        <begin position="1"/>
        <end position="23"/>
    </location>
</feature>
<proteinExistence type="predicted"/>
<feature type="chain" id="PRO_5045879745" evidence="1">
    <location>
        <begin position="24"/>
        <end position="185"/>
    </location>
</feature>
<dbReference type="RefSeq" id="WP_274722312.1">
    <property type="nucleotide sequence ID" value="NZ_JARBFT010000004.1"/>
</dbReference>
<keyword evidence="2" id="KW-0449">Lipoprotein</keyword>
<evidence type="ECO:0000313" key="2">
    <source>
        <dbReference type="EMBL" id="MDE1514652.1"/>
    </source>
</evidence>
<name>A0ABT5V0N2_9VIBR</name>
<organism evidence="2 3">
    <name type="scientific">Vibrio chanodichtyis</name>
    <dbReference type="NCBI Taxonomy" id="3027932"/>
    <lineage>
        <taxon>Bacteria</taxon>
        <taxon>Pseudomonadati</taxon>
        <taxon>Pseudomonadota</taxon>
        <taxon>Gammaproteobacteria</taxon>
        <taxon>Vibrionales</taxon>
        <taxon>Vibrionaceae</taxon>
        <taxon>Vibrio</taxon>
    </lineage>
</organism>
<comment type="caution">
    <text evidence="2">The sequence shown here is derived from an EMBL/GenBank/DDBJ whole genome shotgun (WGS) entry which is preliminary data.</text>
</comment>
<keyword evidence="3" id="KW-1185">Reference proteome</keyword>
<dbReference type="PANTHER" id="PTHR37530">
    <property type="entry name" value="OUTER MEMBRANE PROTEIN SLP"/>
    <property type="match status" value="1"/>
</dbReference>
<protein>
    <submittedName>
        <fullName evidence="2">Slp family lipoprotein</fullName>
    </submittedName>
</protein>
<sequence>MQRDVVKPLILLGALLLSACVSLSPELGDSDDKSIVTQYSVWLDLDPAMQSTVRMGGVIASISNQQDRTRVELVNLPIDSSGRPDLQQDPQGRFVAYVAGFLDPITFAEGRLMTVYGTTAEPEQGKVGDYEQRYPVISVQGYRLWRVEERVQLDEFGSYMFPCRGFYCGPRSMQEREGKIIQQVK</sequence>
<dbReference type="PANTHER" id="PTHR37530:SF1">
    <property type="entry name" value="OUTER MEMBRANE PROTEIN SLP"/>
    <property type="match status" value="1"/>
</dbReference>
<dbReference type="Proteomes" id="UP001216189">
    <property type="component" value="Unassembled WGS sequence"/>
</dbReference>
<keyword evidence="1" id="KW-0732">Signal</keyword>
<dbReference type="PIRSF" id="PIRSF004982">
    <property type="entry name" value="SlP"/>
    <property type="match status" value="1"/>
</dbReference>
<evidence type="ECO:0000313" key="3">
    <source>
        <dbReference type="Proteomes" id="UP001216189"/>
    </source>
</evidence>